<evidence type="ECO:0000313" key="3">
    <source>
        <dbReference type="EMBL" id="EMF12726.1"/>
    </source>
</evidence>
<dbReference type="Proteomes" id="UP000016931">
    <property type="component" value="Unassembled WGS sequence"/>
</dbReference>
<dbReference type="OMA" id="IWERSAN"/>
<organism evidence="3 4">
    <name type="scientific">Sphaerulina musiva (strain SO2202)</name>
    <name type="common">Poplar stem canker fungus</name>
    <name type="synonym">Septoria musiva</name>
    <dbReference type="NCBI Taxonomy" id="692275"/>
    <lineage>
        <taxon>Eukaryota</taxon>
        <taxon>Fungi</taxon>
        <taxon>Dikarya</taxon>
        <taxon>Ascomycota</taxon>
        <taxon>Pezizomycotina</taxon>
        <taxon>Dothideomycetes</taxon>
        <taxon>Dothideomycetidae</taxon>
        <taxon>Mycosphaerellales</taxon>
        <taxon>Mycosphaerellaceae</taxon>
        <taxon>Sphaerulina</taxon>
    </lineage>
</organism>
<dbReference type="PANTHER" id="PTHR38694">
    <property type="entry name" value="CONSERVED EXPRESSED PROTEIN"/>
    <property type="match status" value="1"/>
</dbReference>
<dbReference type="GeneID" id="27906876"/>
<dbReference type="Pfam" id="PF11696">
    <property type="entry name" value="DUF3292"/>
    <property type="match status" value="1"/>
</dbReference>
<evidence type="ECO:0000256" key="2">
    <source>
        <dbReference type="SAM" id="Phobius"/>
    </source>
</evidence>
<dbReference type="RefSeq" id="XP_016760847.1">
    <property type="nucleotide sequence ID" value="XM_016909739.1"/>
</dbReference>
<gene>
    <name evidence="3" type="ORF">SEPMUDRAFT_66047</name>
</gene>
<keyword evidence="2" id="KW-0472">Membrane</keyword>
<keyword evidence="2" id="KW-1133">Transmembrane helix</keyword>
<dbReference type="eggNOG" id="ENOG502QS59">
    <property type="taxonomic scope" value="Eukaryota"/>
</dbReference>
<dbReference type="STRING" id="692275.M3BXC3"/>
<feature type="region of interest" description="Disordered" evidence="1">
    <location>
        <begin position="232"/>
        <end position="254"/>
    </location>
</feature>
<dbReference type="InterPro" id="IPR021709">
    <property type="entry name" value="DUF3292"/>
</dbReference>
<keyword evidence="4" id="KW-1185">Reference proteome</keyword>
<accession>M3BXC3</accession>
<evidence type="ECO:0000256" key="1">
    <source>
        <dbReference type="SAM" id="MobiDB-lite"/>
    </source>
</evidence>
<dbReference type="AlphaFoldDB" id="M3BXC3"/>
<proteinExistence type="predicted"/>
<reference evidence="3 4" key="1">
    <citation type="journal article" date="2012" name="PLoS Pathog.">
        <title>Diverse lifestyles and strategies of plant pathogenesis encoded in the genomes of eighteen Dothideomycetes fungi.</title>
        <authorList>
            <person name="Ohm R.A."/>
            <person name="Feau N."/>
            <person name="Henrissat B."/>
            <person name="Schoch C.L."/>
            <person name="Horwitz B.A."/>
            <person name="Barry K.W."/>
            <person name="Condon B.J."/>
            <person name="Copeland A.C."/>
            <person name="Dhillon B."/>
            <person name="Glaser F."/>
            <person name="Hesse C.N."/>
            <person name="Kosti I."/>
            <person name="LaButti K."/>
            <person name="Lindquist E.A."/>
            <person name="Lucas S."/>
            <person name="Salamov A.A."/>
            <person name="Bradshaw R.E."/>
            <person name="Ciuffetti L."/>
            <person name="Hamelin R.C."/>
            <person name="Kema G.H.J."/>
            <person name="Lawrence C."/>
            <person name="Scott J.A."/>
            <person name="Spatafora J.W."/>
            <person name="Turgeon B.G."/>
            <person name="de Wit P.J.G.M."/>
            <person name="Zhong S."/>
            <person name="Goodwin S.B."/>
            <person name="Grigoriev I.V."/>
        </authorList>
    </citation>
    <scope>NUCLEOTIDE SEQUENCE [LARGE SCALE GENOMIC DNA]</scope>
    <source>
        <strain evidence="3 4">SO2202</strain>
    </source>
</reference>
<name>M3BXC3_SPHMS</name>
<dbReference type="EMBL" id="KB456264">
    <property type="protein sequence ID" value="EMF12726.1"/>
    <property type="molecule type" value="Genomic_DNA"/>
</dbReference>
<dbReference type="HOGENOM" id="CLU_025989_0_0_1"/>
<dbReference type="OrthoDB" id="1708389at2759"/>
<keyword evidence="2" id="KW-0812">Transmembrane</keyword>
<feature type="transmembrane region" description="Helical" evidence="2">
    <location>
        <begin position="135"/>
        <end position="162"/>
    </location>
</feature>
<evidence type="ECO:0000313" key="4">
    <source>
        <dbReference type="Proteomes" id="UP000016931"/>
    </source>
</evidence>
<sequence>MAETPIIILPKAENASSFASQTSPLGHDADESIVDLGWHENPENVEHLIDGISNEDVFTLVRRFNKVVWYLKDAPSPAVKAGGLDLAVAPDQEFAPNKMRAQMERLYISVLVRALATVKHIARLRSWNEKMRTGAFCFLYFGLWALDLLVCGVLITTLALIVSPRVRDVLFPTAPIALVDSISGGLTQPNSGLLGSHDSVTGAPENMPGEAVESEAANFVTALASIGTNLMTGEDPAGEPNPPGQGTGGFSKATPDEVTTMIASAKDKAEGVKAPSQDKTKVPMGTIMWSKVRPAMHLLTCTCDIVEKFANALNPKPPFHPNAHRLRLASALAPIVAVSPFVKRDLVFHAASFVFGVLLFGKPAMSSASEWINQRYPEWSEKIDINNTLLYGVPTNPQLALMLLREGEKRKTPLPPPPRMAKAPAKTALPLDKSIINATAGDQPLGASGLELAEAAAPNDDTLDDAGGDDVEVTKREGSKEPHKLLRFIKGAARTSVKGAVALDKVRAKLGHDGARNRAGVVPSKRQNAISGPYQFDARYLGEKGFLYIDTNAVVPFLAFNKLSAKTSGGVSASPPLQLQPVWTMPISDIQEIRKHSGYGFKSKLAAGWALDQEISDAIGLQDRLGNKFAVTAIPQRDAVFNRLIAIGDQKWEMW</sequence>
<feature type="region of interest" description="Disordered" evidence="1">
    <location>
        <begin position="457"/>
        <end position="477"/>
    </location>
</feature>
<dbReference type="PANTHER" id="PTHR38694:SF1">
    <property type="entry name" value="PEROXIN DOMAIN-CONTAINING PROTEIN"/>
    <property type="match status" value="1"/>
</dbReference>
<feature type="compositionally biased region" description="Acidic residues" evidence="1">
    <location>
        <begin position="461"/>
        <end position="471"/>
    </location>
</feature>
<protein>
    <submittedName>
        <fullName evidence="3">Uncharacterized protein</fullName>
    </submittedName>
</protein>